<dbReference type="EMBL" id="AP018448">
    <property type="protein sequence ID" value="BBC29980.1"/>
    <property type="molecule type" value="Genomic_DNA"/>
</dbReference>
<evidence type="ECO:0000313" key="2">
    <source>
        <dbReference type="EMBL" id="BBC29980.1"/>
    </source>
</evidence>
<accession>A0ABN5V9M1</accession>
<feature type="region of interest" description="Disordered" evidence="1">
    <location>
        <begin position="39"/>
        <end position="58"/>
    </location>
</feature>
<sequence>MRGIDDELVADFDAAAHAAGGDRSNITRRLWEWYARRPGAELPERPEAPSVESDNHPK</sequence>
<protein>
    <recommendedName>
        <fullName evidence="4">Ribbon-helix-helix protein CopG domain-containing protein</fullName>
    </recommendedName>
</protein>
<keyword evidence="3" id="KW-1185">Reference proteome</keyword>
<proteinExistence type="predicted"/>
<evidence type="ECO:0000313" key="3">
    <source>
        <dbReference type="Proteomes" id="UP001321542"/>
    </source>
</evidence>
<reference evidence="2 3" key="2">
    <citation type="journal article" date="2023" name="ChemBioChem">
        <title>Acyltransferase Domain Exchange between Two Independent Type I Polyketide Synthases in the Same Producer Strain of Macrolide Antibiotics.</title>
        <authorList>
            <person name="Kudo F."/>
            <person name="Kishikawa K."/>
            <person name="Tsuboi K."/>
            <person name="Kido T."/>
            <person name="Usui T."/>
            <person name="Hashimoto J."/>
            <person name="Shin-Ya K."/>
            <person name="Miyanaga A."/>
            <person name="Eguchi T."/>
        </authorList>
    </citation>
    <scope>NUCLEOTIDE SEQUENCE [LARGE SCALE GENOMIC DNA]</scope>
    <source>
        <strain evidence="2 3">A-8890</strain>
    </source>
</reference>
<evidence type="ECO:0000256" key="1">
    <source>
        <dbReference type="SAM" id="MobiDB-lite"/>
    </source>
</evidence>
<name>A0ABN5V9M1_9ACTN</name>
<dbReference type="Proteomes" id="UP001321542">
    <property type="component" value="Chromosome"/>
</dbReference>
<organism evidence="2 3">
    <name type="scientific">Streptomyces graminofaciens</name>
    <dbReference type="NCBI Taxonomy" id="68212"/>
    <lineage>
        <taxon>Bacteria</taxon>
        <taxon>Bacillati</taxon>
        <taxon>Actinomycetota</taxon>
        <taxon>Actinomycetes</taxon>
        <taxon>Kitasatosporales</taxon>
        <taxon>Streptomycetaceae</taxon>
        <taxon>Streptomyces</taxon>
    </lineage>
</organism>
<gene>
    <name evidence="2" type="ORF">SGFS_012740</name>
</gene>
<evidence type="ECO:0008006" key="4">
    <source>
        <dbReference type="Google" id="ProtNLM"/>
    </source>
</evidence>
<reference evidence="2 3" key="1">
    <citation type="journal article" date="2010" name="ChemBioChem">
        <title>Cloning and characterization of the biosynthetic gene cluster of 16-membered macrolide antibiotic FD-891: involvement of a dual functional cytochrome P450 monooxygenase catalyzing epoxidation and hydroxylation.</title>
        <authorList>
            <person name="Kudo F."/>
            <person name="Motegi A."/>
            <person name="Mizoue K."/>
            <person name="Eguchi T."/>
        </authorList>
    </citation>
    <scope>NUCLEOTIDE SEQUENCE [LARGE SCALE GENOMIC DNA]</scope>
    <source>
        <strain evidence="2 3">A-8890</strain>
    </source>
</reference>